<evidence type="ECO:0000313" key="3">
    <source>
        <dbReference type="Proteomes" id="UP000564385"/>
    </source>
</evidence>
<gene>
    <name evidence="2" type="ORF">HDF08_000631</name>
</gene>
<dbReference type="EMBL" id="JACCCU010000001">
    <property type="protein sequence ID" value="NYF88564.1"/>
    <property type="molecule type" value="Genomic_DNA"/>
</dbReference>
<dbReference type="SUPFAM" id="SSF55464">
    <property type="entry name" value="Origin of replication-binding domain, RBD-like"/>
    <property type="match status" value="1"/>
</dbReference>
<sequence length="154" mass="17240">MLSISSKPLSADHARTYHAREFASEKQNYWSRDQQGHSEWQGKLASQWGLQGAVGSEHFARLSEGQHPQTEAQLVRHSVSKTYEGKNGREVASVEHRAGWDATFSAPKSVSVTVLVGVMPRSFPFRQFPLGERFVAREPTVRVHECPVAVLLQT</sequence>
<dbReference type="InterPro" id="IPR014862">
    <property type="entry name" value="TrwC"/>
</dbReference>
<dbReference type="Pfam" id="PF08751">
    <property type="entry name" value="TrwC"/>
    <property type="match status" value="1"/>
</dbReference>
<reference evidence="2 3" key="1">
    <citation type="submission" date="2020-07" db="EMBL/GenBank/DDBJ databases">
        <title>Genomic Encyclopedia of Type Strains, Phase IV (KMG-V): Genome sequencing to study the core and pangenomes of soil and plant-associated prokaryotes.</title>
        <authorList>
            <person name="Whitman W."/>
        </authorList>
    </citation>
    <scope>NUCLEOTIDE SEQUENCE [LARGE SCALE GENOMIC DNA]</scope>
    <source>
        <strain evidence="2 3">M8UP22</strain>
    </source>
</reference>
<evidence type="ECO:0000313" key="2">
    <source>
        <dbReference type="EMBL" id="NYF88564.1"/>
    </source>
</evidence>
<dbReference type="Proteomes" id="UP000564385">
    <property type="component" value="Unassembled WGS sequence"/>
</dbReference>
<protein>
    <submittedName>
        <fullName evidence="2">Conjugative relaxase-like TrwC/TraI family protein</fullName>
    </submittedName>
</protein>
<organism evidence="2 3">
    <name type="scientific">Tunturiibacter lichenicola</name>
    <dbReference type="NCBI Taxonomy" id="2051959"/>
    <lineage>
        <taxon>Bacteria</taxon>
        <taxon>Pseudomonadati</taxon>
        <taxon>Acidobacteriota</taxon>
        <taxon>Terriglobia</taxon>
        <taxon>Terriglobales</taxon>
        <taxon>Acidobacteriaceae</taxon>
        <taxon>Tunturiibacter</taxon>
    </lineage>
</organism>
<evidence type="ECO:0000259" key="1">
    <source>
        <dbReference type="Pfam" id="PF08751"/>
    </source>
</evidence>
<accession>A0A852VDP0</accession>
<feature type="domain" description="TrwC relaxase" evidence="1">
    <location>
        <begin position="12"/>
        <end position="117"/>
    </location>
</feature>
<comment type="caution">
    <text evidence="2">The sequence shown here is derived from an EMBL/GenBank/DDBJ whole genome shotgun (WGS) entry which is preliminary data.</text>
</comment>
<proteinExistence type="predicted"/>
<dbReference type="AlphaFoldDB" id="A0A852VDP0"/>
<name>A0A852VDP0_9BACT</name>